<evidence type="ECO:0000259" key="1">
    <source>
        <dbReference type="Pfam" id="PF13460"/>
    </source>
</evidence>
<dbReference type="Pfam" id="PF13460">
    <property type="entry name" value="NAD_binding_10"/>
    <property type="match status" value="1"/>
</dbReference>
<dbReference type="PANTHER" id="PTHR43355">
    <property type="entry name" value="FLAVIN REDUCTASE (NADPH)"/>
    <property type="match status" value="1"/>
</dbReference>
<dbReference type="PANTHER" id="PTHR43355:SF2">
    <property type="entry name" value="FLAVIN REDUCTASE (NADPH)"/>
    <property type="match status" value="1"/>
</dbReference>
<sequence>MGAGEESEAGGMRIAVIGANGAIGRCVVTEALARGHRVTAVVRRPEEYQGLAITVERGDVLDPEDVARVAAGREAVVSAVGGGDGPGRGRLVEPAAHALVAGLRRLADAAPRLLVVGSAGSLVTASGAPLWDDPSVSPRQFELMRAHGRALDYLRTVRDLDWTVLSPPQSLFPGERTGAYRSAADDLVATPDGLSALSLADLAVALVDELERPAHHGERFTCGY</sequence>
<dbReference type="GO" id="GO:0016646">
    <property type="term" value="F:oxidoreductase activity, acting on the CH-NH group of donors, NAD or NADP as acceptor"/>
    <property type="evidence" value="ECO:0007669"/>
    <property type="project" value="TreeGrafter"/>
</dbReference>
<dbReference type="SUPFAM" id="SSF51735">
    <property type="entry name" value="NAD(P)-binding Rossmann-fold domains"/>
    <property type="match status" value="1"/>
</dbReference>
<evidence type="ECO:0000313" key="3">
    <source>
        <dbReference type="Proteomes" id="UP001165143"/>
    </source>
</evidence>
<evidence type="ECO:0000313" key="2">
    <source>
        <dbReference type="EMBL" id="GLW52496.1"/>
    </source>
</evidence>
<gene>
    <name evidence="2" type="ORF">Kpho01_05070</name>
</gene>
<organism evidence="2 3">
    <name type="scientific">Kitasatospora phosalacinea</name>
    <dbReference type="NCBI Taxonomy" id="2065"/>
    <lineage>
        <taxon>Bacteria</taxon>
        <taxon>Bacillati</taxon>
        <taxon>Actinomycetota</taxon>
        <taxon>Actinomycetes</taxon>
        <taxon>Kitasatosporales</taxon>
        <taxon>Streptomycetaceae</taxon>
        <taxon>Kitasatospora</taxon>
    </lineage>
</organism>
<dbReference type="EMBL" id="BSRX01000002">
    <property type="protein sequence ID" value="GLW52496.1"/>
    <property type="molecule type" value="Genomic_DNA"/>
</dbReference>
<dbReference type="RefSeq" id="WP_234337571.1">
    <property type="nucleotide sequence ID" value="NZ_BSRX01000002.1"/>
</dbReference>
<reference evidence="2" key="1">
    <citation type="submission" date="2023-02" db="EMBL/GenBank/DDBJ databases">
        <title>Kitasatospora phosalacinea NBRC 14362.</title>
        <authorList>
            <person name="Ichikawa N."/>
            <person name="Sato H."/>
            <person name="Tonouchi N."/>
        </authorList>
    </citation>
    <scope>NUCLEOTIDE SEQUENCE</scope>
    <source>
        <strain evidence="2">NBRC 14362</strain>
    </source>
</reference>
<feature type="domain" description="NAD(P)-binding" evidence="1">
    <location>
        <begin position="18"/>
        <end position="208"/>
    </location>
</feature>
<comment type="caution">
    <text evidence="2">The sequence shown here is derived from an EMBL/GenBank/DDBJ whole genome shotgun (WGS) entry which is preliminary data.</text>
</comment>
<protein>
    <recommendedName>
        <fullName evidence="1">NAD(P)-binding domain-containing protein</fullName>
    </recommendedName>
</protein>
<accession>A0A9W6UJK4</accession>
<dbReference type="InterPro" id="IPR016040">
    <property type="entry name" value="NAD(P)-bd_dom"/>
</dbReference>
<dbReference type="AlphaFoldDB" id="A0A9W6UJK4"/>
<dbReference type="Proteomes" id="UP001165143">
    <property type="component" value="Unassembled WGS sequence"/>
</dbReference>
<dbReference type="Gene3D" id="3.40.50.720">
    <property type="entry name" value="NAD(P)-binding Rossmann-like Domain"/>
    <property type="match status" value="1"/>
</dbReference>
<proteinExistence type="predicted"/>
<dbReference type="InterPro" id="IPR036291">
    <property type="entry name" value="NAD(P)-bd_dom_sf"/>
</dbReference>
<dbReference type="InterPro" id="IPR051606">
    <property type="entry name" value="Polyketide_Oxido-like"/>
</dbReference>
<name>A0A9W6UJK4_9ACTN</name>